<dbReference type="Proteomes" id="UP000618382">
    <property type="component" value="Unassembled WGS sequence"/>
</dbReference>
<keyword evidence="5" id="KW-1185">Reference proteome</keyword>
<evidence type="ECO:0000313" key="3">
    <source>
        <dbReference type="EMBL" id="NYD85621.1"/>
    </source>
</evidence>
<dbReference type="GO" id="GO:0016020">
    <property type="term" value="C:membrane"/>
    <property type="evidence" value="ECO:0007669"/>
    <property type="project" value="GOC"/>
</dbReference>
<organism evidence="3 4">
    <name type="scientific">Cellulomonas oligotrophica</name>
    <dbReference type="NCBI Taxonomy" id="931536"/>
    <lineage>
        <taxon>Bacteria</taxon>
        <taxon>Bacillati</taxon>
        <taxon>Actinomycetota</taxon>
        <taxon>Actinomycetes</taxon>
        <taxon>Micrococcales</taxon>
        <taxon>Cellulomonadaceae</taxon>
        <taxon>Cellulomonas</taxon>
    </lineage>
</organism>
<dbReference type="Pfam" id="PF03372">
    <property type="entry name" value="Exo_endo_phos"/>
    <property type="match status" value="1"/>
</dbReference>
<keyword evidence="3" id="KW-0269">Exonuclease</keyword>
<evidence type="ECO:0000313" key="2">
    <source>
        <dbReference type="EMBL" id="GIG31370.1"/>
    </source>
</evidence>
<reference evidence="3 4" key="1">
    <citation type="submission" date="2020-07" db="EMBL/GenBank/DDBJ databases">
        <title>Sequencing the genomes of 1000 actinobacteria strains.</title>
        <authorList>
            <person name="Klenk H.-P."/>
        </authorList>
    </citation>
    <scope>NUCLEOTIDE SEQUENCE [LARGE SCALE GENOMIC DNA]</scope>
    <source>
        <strain evidence="3 4">DSM 24482</strain>
    </source>
</reference>
<evidence type="ECO:0000313" key="5">
    <source>
        <dbReference type="Proteomes" id="UP000618382"/>
    </source>
</evidence>
<dbReference type="PANTHER" id="PTHR14859:SF15">
    <property type="entry name" value="ENDONUCLEASE_EXONUCLEASE_PHOSPHATASE DOMAIN-CONTAINING PROTEIN"/>
    <property type="match status" value="1"/>
</dbReference>
<gene>
    <name evidence="3" type="ORF">BKA21_001170</name>
    <name evidence="2" type="ORF">Col01nite_05290</name>
</gene>
<keyword evidence="3" id="KW-0255">Endonuclease</keyword>
<dbReference type="Gene3D" id="3.60.10.10">
    <property type="entry name" value="Endonuclease/exonuclease/phosphatase"/>
    <property type="match status" value="1"/>
</dbReference>
<protein>
    <submittedName>
        <fullName evidence="3">Endonuclease/exonuclease/phosphatase family metal-dependent hydrolase</fullName>
    </submittedName>
</protein>
<comment type="caution">
    <text evidence="3">The sequence shown here is derived from an EMBL/GenBank/DDBJ whole genome shotgun (WGS) entry which is preliminary data.</text>
</comment>
<dbReference type="Proteomes" id="UP000577956">
    <property type="component" value="Unassembled WGS sequence"/>
</dbReference>
<accession>A0A7Y9FGL6</accession>
<proteinExistence type="predicted"/>
<dbReference type="EMBL" id="JACCBK010000001">
    <property type="protein sequence ID" value="NYD85621.1"/>
    <property type="molecule type" value="Genomic_DNA"/>
</dbReference>
<dbReference type="RefSeq" id="WP_140457399.1">
    <property type="nucleotide sequence ID" value="NZ_BAABFI010000015.1"/>
</dbReference>
<dbReference type="SUPFAM" id="SSF56219">
    <property type="entry name" value="DNase I-like"/>
    <property type="match status" value="1"/>
</dbReference>
<dbReference type="InterPro" id="IPR051916">
    <property type="entry name" value="GPI-anchor_lipid_remodeler"/>
</dbReference>
<reference evidence="2 5" key="2">
    <citation type="submission" date="2021-01" db="EMBL/GenBank/DDBJ databases">
        <title>Whole genome shotgun sequence of Cellulomonas oligotrophica NBRC 109435.</title>
        <authorList>
            <person name="Komaki H."/>
            <person name="Tamura T."/>
        </authorList>
    </citation>
    <scope>NUCLEOTIDE SEQUENCE [LARGE SCALE GENOMIC DNA]</scope>
    <source>
        <strain evidence="2 5">NBRC 109435</strain>
    </source>
</reference>
<sequence length="235" mass="25012">MTADEHPALRVMTYNVHGLRDPGVADVVRACRPDVLALQEPPRGVGGRARLLRFAGRTGMRLVVGGGGARTTALLVVAHRRVTDARAVRLPWRPGLTRRGASTALVDGVRVVVVHLGLRADERLRHVGRLGARVLRDATRADELVVVLGDLNERPGSPSWSALLDAAALVDAAAEAGVDDPTYPADEPRVRIDAVLVDPLLPVVGALVPADDPVARASDHRPLVVDLRLPEPPQG</sequence>
<dbReference type="GO" id="GO:0006506">
    <property type="term" value="P:GPI anchor biosynthetic process"/>
    <property type="evidence" value="ECO:0007669"/>
    <property type="project" value="TreeGrafter"/>
</dbReference>
<dbReference type="InterPro" id="IPR005135">
    <property type="entry name" value="Endo/exonuclease/phosphatase"/>
</dbReference>
<dbReference type="GO" id="GO:0004527">
    <property type="term" value="F:exonuclease activity"/>
    <property type="evidence" value="ECO:0007669"/>
    <property type="project" value="UniProtKB-KW"/>
</dbReference>
<name>A0A7Y9FGL6_9CELL</name>
<evidence type="ECO:0000259" key="1">
    <source>
        <dbReference type="Pfam" id="PF03372"/>
    </source>
</evidence>
<dbReference type="GO" id="GO:0004519">
    <property type="term" value="F:endonuclease activity"/>
    <property type="evidence" value="ECO:0007669"/>
    <property type="project" value="UniProtKB-KW"/>
</dbReference>
<dbReference type="AlphaFoldDB" id="A0A7Y9FGL6"/>
<dbReference type="InterPro" id="IPR036691">
    <property type="entry name" value="Endo/exonu/phosph_ase_sf"/>
</dbReference>
<dbReference type="EMBL" id="BONN01000001">
    <property type="protein sequence ID" value="GIG31370.1"/>
    <property type="molecule type" value="Genomic_DNA"/>
</dbReference>
<feature type="domain" description="Endonuclease/exonuclease/phosphatase" evidence="1">
    <location>
        <begin position="12"/>
        <end position="220"/>
    </location>
</feature>
<evidence type="ECO:0000313" key="4">
    <source>
        <dbReference type="Proteomes" id="UP000577956"/>
    </source>
</evidence>
<dbReference type="PANTHER" id="PTHR14859">
    <property type="entry name" value="CALCOFLUOR WHITE HYPERSENSITIVE PROTEIN PRECURSOR"/>
    <property type="match status" value="1"/>
</dbReference>
<keyword evidence="3" id="KW-0378">Hydrolase</keyword>
<keyword evidence="3" id="KW-0540">Nuclease</keyword>